<evidence type="ECO:0008006" key="3">
    <source>
        <dbReference type="Google" id="ProtNLM"/>
    </source>
</evidence>
<name>A0ABW2N5C6_9ACTN</name>
<reference evidence="2" key="1">
    <citation type="journal article" date="2019" name="Int. J. Syst. Evol. Microbiol.">
        <title>The Global Catalogue of Microorganisms (GCM) 10K type strain sequencing project: providing services to taxonomists for standard genome sequencing and annotation.</title>
        <authorList>
            <consortium name="The Broad Institute Genomics Platform"/>
            <consortium name="The Broad Institute Genome Sequencing Center for Infectious Disease"/>
            <person name="Wu L."/>
            <person name="Ma J."/>
        </authorList>
    </citation>
    <scope>NUCLEOTIDE SEQUENCE [LARGE SCALE GENOMIC DNA]</scope>
    <source>
        <strain evidence="2">FCH27</strain>
    </source>
</reference>
<evidence type="ECO:0000313" key="1">
    <source>
        <dbReference type="EMBL" id="MFC7361227.1"/>
    </source>
</evidence>
<gene>
    <name evidence="1" type="ORF">ACFQO6_13195</name>
</gene>
<organism evidence="1 2">
    <name type="scientific">Nocardioides astragali</name>
    <dbReference type="NCBI Taxonomy" id="1776736"/>
    <lineage>
        <taxon>Bacteria</taxon>
        <taxon>Bacillati</taxon>
        <taxon>Actinomycetota</taxon>
        <taxon>Actinomycetes</taxon>
        <taxon>Propionibacteriales</taxon>
        <taxon>Nocardioidaceae</taxon>
        <taxon>Nocardioides</taxon>
    </lineage>
</organism>
<evidence type="ECO:0000313" key="2">
    <source>
        <dbReference type="Proteomes" id="UP001596524"/>
    </source>
</evidence>
<protein>
    <recommendedName>
        <fullName evidence="3">Excreted virulence factor EspC, type VII ESX diderm</fullName>
    </recommendedName>
</protein>
<dbReference type="RefSeq" id="WP_255888263.1">
    <property type="nucleotide sequence ID" value="NZ_JAFMZM010000001.1"/>
</dbReference>
<keyword evidence="2" id="KW-1185">Reference proteome</keyword>
<dbReference type="EMBL" id="JBHTCH010000014">
    <property type="protein sequence ID" value="MFC7361227.1"/>
    <property type="molecule type" value="Genomic_DNA"/>
</dbReference>
<accession>A0ABW2N5C6</accession>
<comment type="caution">
    <text evidence="1">The sequence shown here is derived from an EMBL/GenBank/DDBJ whole genome shotgun (WGS) entry which is preliminary data.</text>
</comment>
<dbReference type="Proteomes" id="UP001596524">
    <property type="component" value="Unassembled WGS sequence"/>
</dbReference>
<proteinExistence type="predicted"/>
<sequence length="117" mass="11916">MQVEPAKLVELAASSERILAAMQQDWASGLEDLSGACRALGDATGMTNVASSYADSLTDAAEVVAALVEALDLGVSGLVEAAHDAVRTDDTVAADLERAAHEVSDGDFGRLPGCGGR</sequence>